<dbReference type="Gene3D" id="3.50.50.60">
    <property type="entry name" value="FAD/NAD(P)-binding domain"/>
    <property type="match status" value="1"/>
</dbReference>
<organism evidence="1">
    <name type="scientific">Phenylobacterium glaciei</name>
    <dbReference type="NCBI Taxonomy" id="2803784"/>
    <lineage>
        <taxon>Bacteria</taxon>
        <taxon>Pseudomonadati</taxon>
        <taxon>Pseudomonadota</taxon>
        <taxon>Alphaproteobacteria</taxon>
        <taxon>Caulobacterales</taxon>
        <taxon>Caulobacteraceae</taxon>
        <taxon>Phenylobacterium</taxon>
    </lineage>
</organism>
<dbReference type="SUPFAM" id="SSF51905">
    <property type="entry name" value="FAD/NAD(P)-binding domain"/>
    <property type="match status" value="1"/>
</dbReference>
<evidence type="ECO:0000313" key="1">
    <source>
        <dbReference type="EMBL" id="QQZ48816.1"/>
    </source>
</evidence>
<proteinExistence type="predicted"/>
<protein>
    <submittedName>
        <fullName evidence="1">Uncharacterized protein</fullName>
    </submittedName>
</protein>
<dbReference type="InterPro" id="IPR036188">
    <property type="entry name" value="FAD/NAD-bd_sf"/>
</dbReference>
<dbReference type="AlphaFoldDB" id="A0A974P0G9"/>
<accession>A0A974P0G9</accession>
<reference evidence="1" key="1">
    <citation type="submission" date="2021-01" db="EMBL/GenBank/DDBJ databases">
        <title>Genome sequence of Phenylobacterium sp. 20VBR1 isolated from a valley glaceir, Ny-Alesund, Svalbard.</title>
        <authorList>
            <person name="Thomas F.A."/>
            <person name="Krishnan K.P."/>
            <person name="Sinha R.K."/>
        </authorList>
    </citation>
    <scope>NUCLEOTIDE SEQUENCE</scope>
    <source>
        <strain evidence="1">20VBR1</strain>
    </source>
</reference>
<sequence length="45" mass="4966">MIGTGASAFQFVPEIVGKVASLTVFQRTPPWGFPRRTIMRTCRPG</sequence>
<gene>
    <name evidence="1" type="ORF">JKL49_15740</name>
</gene>
<name>A0A974P0G9_9CAUL</name>
<dbReference type="EMBL" id="CP068570">
    <property type="protein sequence ID" value="QQZ48816.1"/>
    <property type="molecule type" value="Genomic_DNA"/>
</dbReference>